<dbReference type="InterPro" id="IPR014716">
    <property type="entry name" value="Fibrinogen_a/b/g_C_1"/>
</dbReference>
<dbReference type="PROSITE" id="PS51406">
    <property type="entry name" value="FIBRINOGEN_C_2"/>
    <property type="match status" value="1"/>
</dbReference>
<dbReference type="PANTHER" id="PTHR33845">
    <property type="entry name" value="C2H2-TYPE DOMAIN-CONTAINING PROTEIN"/>
    <property type="match status" value="1"/>
</dbReference>
<proteinExistence type="predicted"/>
<reference evidence="6" key="1">
    <citation type="journal article" date="2017" name="bioRxiv">
        <title>Comparative analysis of the genomes of Stylophora pistillata and Acropora digitifera provides evidence for extensive differences between species of corals.</title>
        <authorList>
            <person name="Voolstra C.R."/>
            <person name="Li Y."/>
            <person name="Liew Y.J."/>
            <person name="Baumgarten S."/>
            <person name="Zoccola D."/>
            <person name="Flot J.-F."/>
            <person name="Tambutte S."/>
            <person name="Allemand D."/>
            <person name="Aranda M."/>
        </authorList>
    </citation>
    <scope>NUCLEOTIDE SEQUENCE [LARGE SCALE GENOMIC DNA]</scope>
</reference>
<evidence type="ECO:0000313" key="6">
    <source>
        <dbReference type="Proteomes" id="UP000225706"/>
    </source>
</evidence>
<gene>
    <name evidence="5" type="primary">Oit3</name>
    <name evidence="5" type="ORF">AWC38_SpisGene19765</name>
</gene>
<dbReference type="Gene3D" id="3.90.215.10">
    <property type="entry name" value="Gamma Fibrinogen, chain A, domain 1"/>
    <property type="match status" value="1"/>
</dbReference>
<name>A0A2B4RGQ2_STYPI</name>
<dbReference type="EMBL" id="LSMT01000588">
    <property type="protein sequence ID" value="PFX15989.1"/>
    <property type="molecule type" value="Genomic_DNA"/>
</dbReference>
<evidence type="ECO:0000256" key="3">
    <source>
        <dbReference type="ARBA" id="ARBA00023119"/>
    </source>
</evidence>
<dbReference type="GO" id="GO:0005576">
    <property type="term" value="C:extracellular region"/>
    <property type="evidence" value="ECO:0007669"/>
    <property type="project" value="UniProtKB-SubCell"/>
</dbReference>
<organism evidence="5 6">
    <name type="scientific">Stylophora pistillata</name>
    <name type="common">Smooth cauliflower coral</name>
    <dbReference type="NCBI Taxonomy" id="50429"/>
    <lineage>
        <taxon>Eukaryota</taxon>
        <taxon>Metazoa</taxon>
        <taxon>Cnidaria</taxon>
        <taxon>Anthozoa</taxon>
        <taxon>Hexacorallia</taxon>
        <taxon>Scleractinia</taxon>
        <taxon>Astrocoeniina</taxon>
        <taxon>Pocilloporidae</taxon>
        <taxon>Stylophora</taxon>
    </lineage>
</organism>
<evidence type="ECO:0000313" key="5">
    <source>
        <dbReference type="EMBL" id="PFX15989.1"/>
    </source>
</evidence>
<dbReference type="GO" id="GO:0005581">
    <property type="term" value="C:collagen trimer"/>
    <property type="evidence" value="ECO:0007669"/>
    <property type="project" value="UniProtKB-KW"/>
</dbReference>
<dbReference type="OrthoDB" id="5974944at2759"/>
<dbReference type="Proteomes" id="UP000225706">
    <property type="component" value="Unassembled WGS sequence"/>
</dbReference>
<evidence type="ECO:0000259" key="4">
    <source>
        <dbReference type="PROSITE" id="PS51406"/>
    </source>
</evidence>
<dbReference type="AlphaFoldDB" id="A0A2B4RGQ2"/>
<sequence length="772" mass="86165">MKTALLPNGGLDGVRVTVVTPSSVFSDQEQSKITSVNKFNNFQYVNGSVIVWRAYGVGKRKTVTIKSSRTDGCVRVFQGVSGLERHLCLEACSHAVERKTLLDISKEQYAKRLEEGIGAIPTMPCGAAQSSSVDILPKVKRWALKESRRGGRFSEKQKAYLASKFNIGTTSGKKKDPEKAVKDMHRVRDESGARLYRIEEFLMPQQIAAFFSRIAVQSRQQVDDGEINEEDISAIVEESNFDDVRKNVNQNVNLQHPIIVDQYDVCELVLNKELKKITISMMEKLCLELGLATPLPPPPPCAAGPLMNRSEFTHSIAWAESFGLKDNIEALCRPHSIQLNNPDRCLKGIVSTHIASSPERRRIKLNSDGINRSEGSVMLTVISLSLLFLLCYTPAPNSAYSSCENYKKLGEANRAAGYGIDTGMSDRNNDWRKEWYRFTGDAGEKMADIKTTGKFLESPSCGASYPGFLRTSHPDGLSLGEYVKGTVCFSQNGGCYKTQTIKIMKCQGFWIYELARPGIKRARYCGDKVLKPTEKPCDEKKLLYGLNKKNAAKSCQDLKKKQKKPESGIYWIKPDGKNAFQAYCDQETDGGGWTLVYSYTFTNYRSFRSTSNAVTPRPSWYAPAANVPVSITAPVSETDYNAMEFSLWKTLGHEFMIKSNINHWIVCTCTESTGSLVDLREGNLQCRNIKNVASGCHDLVPDRLIEITAGNPNSQTVGPDLIRSSSSTNLKEYYYFDGNTRTNWPTHDPCGRNSLNQLTNVPNPHGNIYIRE</sequence>
<dbReference type="Pfam" id="PF01410">
    <property type="entry name" value="COLFI"/>
    <property type="match status" value="1"/>
</dbReference>
<evidence type="ECO:0000256" key="2">
    <source>
        <dbReference type="ARBA" id="ARBA00022525"/>
    </source>
</evidence>
<evidence type="ECO:0000256" key="1">
    <source>
        <dbReference type="ARBA" id="ARBA00004613"/>
    </source>
</evidence>
<accession>A0A2B4RGQ2</accession>
<keyword evidence="2" id="KW-0964">Secreted</keyword>
<comment type="caution">
    <text evidence="5">The sequence shown here is derived from an EMBL/GenBank/DDBJ whole genome shotgun (WGS) entry which is preliminary data.</text>
</comment>
<keyword evidence="3" id="KW-0176">Collagen</keyword>
<dbReference type="NCBIfam" id="NF040941">
    <property type="entry name" value="GGGWT_bact"/>
    <property type="match status" value="1"/>
</dbReference>
<dbReference type="InterPro" id="IPR000885">
    <property type="entry name" value="Fib_collagen_C"/>
</dbReference>
<comment type="subcellular location">
    <subcellularLocation>
        <location evidence="1">Secreted</location>
    </subcellularLocation>
</comment>
<dbReference type="GO" id="GO:0005201">
    <property type="term" value="F:extracellular matrix structural constituent"/>
    <property type="evidence" value="ECO:0007669"/>
    <property type="project" value="InterPro"/>
</dbReference>
<dbReference type="SUPFAM" id="SSF56496">
    <property type="entry name" value="Fibrinogen C-terminal domain-like"/>
    <property type="match status" value="1"/>
</dbReference>
<feature type="domain" description="Fibrinogen C-terminal" evidence="4">
    <location>
        <begin position="546"/>
        <end position="596"/>
    </location>
</feature>
<protein>
    <submittedName>
        <fullName evidence="5">Oncoprotein-induced transcript 3 protein</fullName>
    </submittedName>
</protein>
<dbReference type="InterPro" id="IPR002181">
    <property type="entry name" value="Fibrinogen_a/b/g_C_dom"/>
</dbReference>
<dbReference type="InterPro" id="IPR036056">
    <property type="entry name" value="Fibrinogen-like_C"/>
</dbReference>
<keyword evidence="6" id="KW-1185">Reference proteome</keyword>
<dbReference type="PANTHER" id="PTHR33845:SF1">
    <property type="entry name" value="C2H2-TYPE DOMAIN-CONTAINING PROTEIN"/>
    <property type="match status" value="1"/>
</dbReference>